<name>A0ABS8SUG3_DATST</name>
<sequence>MEIKGQGELKKHPMRMQACHHNHQGIRDSVGPQSKKGLDTIKTKEPEGIHGTMLSISERSPHIDNVLSHLYGMKMLQLRICGVTEKQLQQLNMEYPLSEHSRALHKVGPSFEEPFDYDDATDKEHARVDSDLESDDEGDDFEMGGSYLFAHI</sequence>
<protein>
    <submittedName>
        <fullName evidence="1">Uncharacterized protein</fullName>
    </submittedName>
</protein>
<comment type="caution">
    <text evidence="1">The sequence shown here is derived from an EMBL/GenBank/DDBJ whole genome shotgun (WGS) entry which is preliminary data.</text>
</comment>
<reference evidence="1 2" key="1">
    <citation type="journal article" date="2021" name="BMC Genomics">
        <title>Datura genome reveals duplications of psychoactive alkaloid biosynthetic genes and high mutation rate following tissue culture.</title>
        <authorList>
            <person name="Rajewski A."/>
            <person name="Carter-House D."/>
            <person name="Stajich J."/>
            <person name="Litt A."/>
        </authorList>
    </citation>
    <scope>NUCLEOTIDE SEQUENCE [LARGE SCALE GENOMIC DNA]</scope>
    <source>
        <strain evidence="1">AR-01</strain>
    </source>
</reference>
<dbReference type="EMBL" id="JACEIK010000806">
    <property type="protein sequence ID" value="MCD7462478.1"/>
    <property type="molecule type" value="Genomic_DNA"/>
</dbReference>
<keyword evidence="2" id="KW-1185">Reference proteome</keyword>
<dbReference type="Proteomes" id="UP000823775">
    <property type="component" value="Unassembled WGS sequence"/>
</dbReference>
<evidence type="ECO:0000313" key="1">
    <source>
        <dbReference type="EMBL" id="MCD7462478.1"/>
    </source>
</evidence>
<proteinExistence type="predicted"/>
<organism evidence="1 2">
    <name type="scientific">Datura stramonium</name>
    <name type="common">Jimsonweed</name>
    <name type="synonym">Common thornapple</name>
    <dbReference type="NCBI Taxonomy" id="4076"/>
    <lineage>
        <taxon>Eukaryota</taxon>
        <taxon>Viridiplantae</taxon>
        <taxon>Streptophyta</taxon>
        <taxon>Embryophyta</taxon>
        <taxon>Tracheophyta</taxon>
        <taxon>Spermatophyta</taxon>
        <taxon>Magnoliopsida</taxon>
        <taxon>eudicotyledons</taxon>
        <taxon>Gunneridae</taxon>
        <taxon>Pentapetalae</taxon>
        <taxon>asterids</taxon>
        <taxon>lamiids</taxon>
        <taxon>Solanales</taxon>
        <taxon>Solanaceae</taxon>
        <taxon>Solanoideae</taxon>
        <taxon>Datureae</taxon>
        <taxon>Datura</taxon>
    </lineage>
</organism>
<accession>A0ABS8SUG3</accession>
<gene>
    <name evidence="1" type="ORF">HAX54_048633</name>
</gene>
<feature type="non-terminal residue" evidence="1">
    <location>
        <position position="1"/>
    </location>
</feature>
<evidence type="ECO:0000313" key="2">
    <source>
        <dbReference type="Proteomes" id="UP000823775"/>
    </source>
</evidence>